<name>A0ABT7LC01_9BURK</name>
<reference evidence="2 3" key="1">
    <citation type="submission" date="2023-06" db="EMBL/GenBank/DDBJ databases">
        <title>Pelomonas sp. APW6 16S ribosomal RNA gene genome sequencing and assembly.</title>
        <authorList>
            <person name="Woo H."/>
        </authorList>
    </citation>
    <scope>NUCLEOTIDE SEQUENCE [LARGE SCALE GENOMIC DNA]</scope>
    <source>
        <strain evidence="2 3">APW6</strain>
    </source>
</reference>
<dbReference type="PANTHER" id="PTHR43233">
    <property type="entry name" value="FAMILY N-ACETYLTRANSFERASE, PUTATIVE (AFU_ORTHOLOGUE AFUA_6G03350)-RELATED"/>
    <property type="match status" value="1"/>
</dbReference>
<proteinExistence type="predicted"/>
<protein>
    <submittedName>
        <fullName evidence="2">GNAT family N-acetyltransferase</fullName>
    </submittedName>
</protein>
<dbReference type="InterPro" id="IPR000182">
    <property type="entry name" value="GNAT_dom"/>
</dbReference>
<dbReference type="Gene3D" id="3.40.630.30">
    <property type="match status" value="1"/>
</dbReference>
<dbReference type="RefSeq" id="WP_285980529.1">
    <property type="nucleotide sequence ID" value="NZ_JASVDS010000001.1"/>
</dbReference>
<dbReference type="InterPro" id="IPR016181">
    <property type="entry name" value="Acyl_CoA_acyltransferase"/>
</dbReference>
<dbReference type="PROSITE" id="PS51186">
    <property type="entry name" value="GNAT"/>
    <property type="match status" value="1"/>
</dbReference>
<evidence type="ECO:0000259" key="1">
    <source>
        <dbReference type="PROSITE" id="PS51186"/>
    </source>
</evidence>
<sequence length="166" mass="18451">MAAEDPQGLQRQLGANRYRLSCEPADIDAVAAHAYLSRAYWSEGIPLALVQRAIEHSLCIALRCAAAGGPEAQVGFARMVTDRATYAYLCDVYVLEAHRRQGLADWMMQTLLQHPDLQGLRRLQLITRDMQVLYARHGFQPLGHPERGMEIARPGLYLRAAADPPG</sequence>
<dbReference type="CDD" id="cd04301">
    <property type="entry name" value="NAT_SF"/>
    <property type="match status" value="1"/>
</dbReference>
<evidence type="ECO:0000313" key="2">
    <source>
        <dbReference type="EMBL" id="MDL5030391.1"/>
    </source>
</evidence>
<evidence type="ECO:0000313" key="3">
    <source>
        <dbReference type="Proteomes" id="UP001238603"/>
    </source>
</evidence>
<dbReference type="PANTHER" id="PTHR43233:SF1">
    <property type="entry name" value="FAMILY N-ACETYLTRANSFERASE, PUTATIVE (AFU_ORTHOLOGUE AFUA_6G03350)-RELATED"/>
    <property type="match status" value="1"/>
</dbReference>
<gene>
    <name evidence="2" type="ORF">QRD43_00620</name>
</gene>
<accession>A0ABT7LC01</accession>
<keyword evidence="3" id="KW-1185">Reference proteome</keyword>
<dbReference type="SUPFAM" id="SSF55729">
    <property type="entry name" value="Acyl-CoA N-acyltransferases (Nat)"/>
    <property type="match status" value="1"/>
</dbReference>
<feature type="domain" description="N-acetyltransferase" evidence="1">
    <location>
        <begin position="20"/>
        <end position="163"/>
    </location>
</feature>
<organism evidence="2 3">
    <name type="scientific">Roseateles subflavus</name>
    <dbReference type="NCBI Taxonomy" id="3053353"/>
    <lineage>
        <taxon>Bacteria</taxon>
        <taxon>Pseudomonadati</taxon>
        <taxon>Pseudomonadota</taxon>
        <taxon>Betaproteobacteria</taxon>
        <taxon>Burkholderiales</taxon>
        <taxon>Sphaerotilaceae</taxon>
        <taxon>Roseateles</taxon>
    </lineage>
</organism>
<dbReference type="Proteomes" id="UP001238603">
    <property type="component" value="Unassembled WGS sequence"/>
</dbReference>
<dbReference type="InterPro" id="IPR053144">
    <property type="entry name" value="Acetyltransferase_Butenolide"/>
</dbReference>
<dbReference type="EMBL" id="JASVDS010000001">
    <property type="protein sequence ID" value="MDL5030391.1"/>
    <property type="molecule type" value="Genomic_DNA"/>
</dbReference>
<dbReference type="Pfam" id="PF13508">
    <property type="entry name" value="Acetyltransf_7"/>
    <property type="match status" value="1"/>
</dbReference>
<comment type="caution">
    <text evidence="2">The sequence shown here is derived from an EMBL/GenBank/DDBJ whole genome shotgun (WGS) entry which is preliminary data.</text>
</comment>